<keyword evidence="3" id="KW-0238">DNA-binding</keyword>
<dbReference type="Proteomes" id="UP000095003">
    <property type="component" value="Unassembled WGS sequence"/>
</dbReference>
<evidence type="ECO:0000256" key="2">
    <source>
        <dbReference type="ARBA" id="ARBA00023015"/>
    </source>
</evidence>
<dbReference type="PROSITE" id="PS50949">
    <property type="entry name" value="HTH_GNTR"/>
    <property type="match status" value="1"/>
</dbReference>
<dbReference type="Proteomes" id="UP000094869">
    <property type="component" value="Unassembled WGS sequence"/>
</dbReference>
<dbReference type="Pfam" id="PF00532">
    <property type="entry name" value="Peripla_BP_1"/>
    <property type="match status" value="1"/>
</dbReference>
<organism evidence="8 11">
    <name type="scientific">Eisenbergiella tayi</name>
    <dbReference type="NCBI Taxonomy" id="1432052"/>
    <lineage>
        <taxon>Bacteria</taxon>
        <taxon>Bacillati</taxon>
        <taxon>Bacillota</taxon>
        <taxon>Clostridia</taxon>
        <taxon>Lachnospirales</taxon>
        <taxon>Lachnospiraceae</taxon>
        <taxon>Eisenbergiella</taxon>
    </lineage>
</organism>
<reference evidence="8 11" key="3">
    <citation type="submission" date="2016-08" db="EMBL/GenBank/DDBJ databases">
        <authorList>
            <person name="Seilhamer J.J."/>
        </authorList>
    </citation>
    <scope>NUCLEOTIDE SEQUENCE [LARGE SCALE GENOMIC DNA]</scope>
    <source>
        <strain evidence="8 11">NML150140-1</strain>
    </source>
</reference>
<dbReference type="PATRIC" id="fig|1432052.3.peg.1866"/>
<dbReference type="PANTHER" id="PTHR30146">
    <property type="entry name" value="LACI-RELATED TRANSCRIPTIONAL REPRESSOR"/>
    <property type="match status" value="1"/>
</dbReference>
<keyword evidence="12" id="KW-1185">Reference proteome</keyword>
<evidence type="ECO:0000313" key="7">
    <source>
        <dbReference type="EMBL" id="ODM13983.1"/>
    </source>
</evidence>
<dbReference type="EMBL" id="MCGI01000001">
    <property type="protein sequence ID" value="ODM13983.1"/>
    <property type="molecule type" value="Genomic_DNA"/>
</dbReference>
<dbReference type="RefSeq" id="WP_044966008.1">
    <property type="nucleotide sequence ID" value="NZ_BAABXS010000002.1"/>
</dbReference>
<dbReference type="GeneID" id="93300076"/>
<dbReference type="PANTHER" id="PTHR30146:SF95">
    <property type="entry name" value="RIBOSE OPERON REPRESSOR"/>
    <property type="match status" value="1"/>
</dbReference>
<dbReference type="EMBL" id="MEHA01000011">
    <property type="protein sequence ID" value="ODR50370.1"/>
    <property type="molecule type" value="Genomic_DNA"/>
</dbReference>
<dbReference type="InterPro" id="IPR001761">
    <property type="entry name" value="Peripla_BP/Lac1_sug-bd_dom"/>
</dbReference>
<protein>
    <submittedName>
        <fullName evidence="6">Arabinose metabolism transcriptional repressor</fullName>
    </submittedName>
</protein>
<dbReference type="Pfam" id="PF00392">
    <property type="entry name" value="GntR"/>
    <property type="match status" value="1"/>
</dbReference>
<dbReference type="EMBL" id="MEHD01000022">
    <property type="protein sequence ID" value="ODR57017.1"/>
    <property type="molecule type" value="Genomic_DNA"/>
</dbReference>
<evidence type="ECO:0000313" key="6">
    <source>
        <dbReference type="EMBL" id="ODM05163.1"/>
    </source>
</evidence>
<gene>
    <name evidence="7" type="primary">araR_1</name>
    <name evidence="6" type="synonym">araR_2</name>
    <name evidence="7" type="ORF">BEH84_01704</name>
    <name evidence="8" type="ORF">BEI59_16065</name>
    <name evidence="6" type="ORF">BEI61_01046</name>
    <name evidence="9" type="ORF">BEI63_12650</name>
</gene>
<evidence type="ECO:0000256" key="3">
    <source>
        <dbReference type="ARBA" id="ARBA00023125"/>
    </source>
</evidence>
<dbReference type="AlphaFoldDB" id="A0A1E3UIG1"/>
<reference evidence="10 13" key="1">
    <citation type="submission" date="2016-07" db="EMBL/GenBank/DDBJ databases">
        <title>Characterization of isolates of Eisenbergiella tayi derived from blood cultures, using whole genome sequencing.</title>
        <authorList>
            <person name="Burdz T."/>
            <person name="Wiebe D."/>
            <person name="Huynh C."/>
            <person name="Bernard K."/>
        </authorList>
    </citation>
    <scope>NUCLEOTIDE SEQUENCE [LARGE SCALE GENOMIC DNA]</scope>
    <source>
        <strain evidence="6 10">NML 110608</strain>
        <strain evidence="7 13">NML 120489</strain>
    </source>
</reference>
<dbReference type="EMBL" id="MCGH01000002">
    <property type="protein sequence ID" value="ODM05163.1"/>
    <property type="molecule type" value="Genomic_DNA"/>
</dbReference>
<evidence type="ECO:0000313" key="8">
    <source>
        <dbReference type="EMBL" id="ODR50370.1"/>
    </source>
</evidence>
<dbReference type="SUPFAM" id="SSF46785">
    <property type="entry name" value="Winged helix' DNA-binding domain"/>
    <property type="match status" value="1"/>
</dbReference>
<dbReference type="InterPro" id="IPR036388">
    <property type="entry name" value="WH-like_DNA-bd_sf"/>
</dbReference>
<dbReference type="PRINTS" id="PR00035">
    <property type="entry name" value="HTHGNTR"/>
</dbReference>
<reference evidence="9 12" key="2">
    <citation type="submission" date="2016-08" db="EMBL/GenBank/DDBJ databases">
        <title>Characterization of Isolates of Eisenbergiella tayi Derived from Blood Cultures, Using Whole Genome Sequencing.</title>
        <authorList>
            <person name="Bernier A.-M."/>
            <person name="Burdz T."/>
            <person name="Wiebe D."/>
            <person name="Bernard K."/>
        </authorList>
    </citation>
    <scope>NUCLEOTIDE SEQUENCE [LARGE SCALE GENOMIC DNA]</scope>
    <source>
        <strain evidence="9 12">NML120146</strain>
    </source>
</reference>
<dbReference type="GO" id="GO:0003700">
    <property type="term" value="F:DNA-binding transcription factor activity"/>
    <property type="evidence" value="ECO:0007669"/>
    <property type="project" value="InterPro"/>
</dbReference>
<evidence type="ECO:0000256" key="4">
    <source>
        <dbReference type="ARBA" id="ARBA00023163"/>
    </source>
</evidence>
<sequence>MKQLPLYEQIYNDIIEGIENGTYKKGDRLPSEKELSEKYCVSRITSKKALELLAEEGRIIRMAGKGSFVSGAELTEEVQAAEEEEKNPNRLIGVIMDGFGPSFGCRLLGSLEMECKNQGFSMVLRCSYGNIEEETRAIDELLQIGVEGIIIMCVHDENYNSKVLQLVVERFPIVTIDRQLKGIPLSFVGTNNEEAARELANYLLNEGYKKICFAMPASRETSTIVERQNGLTMAFREHGMIADESLWITDLKATLPSSRSEENLERDMRRITKFMESHREVEAFFAVEYSIARIIYRCLYHMNLHKKCPVVCFDSSDNIIQESMFTHVRQDEDTIGHTSVRLLADALNGIKEPKTVLVPYQIIEATENGYD</sequence>
<evidence type="ECO:0000313" key="12">
    <source>
        <dbReference type="Proteomes" id="UP000094869"/>
    </source>
</evidence>
<evidence type="ECO:0000259" key="5">
    <source>
        <dbReference type="PROSITE" id="PS50949"/>
    </source>
</evidence>
<evidence type="ECO:0000313" key="13">
    <source>
        <dbReference type="Proteomes" id="UP000095003"/>
    </source>
</evidence>
<dbReference type="InterPro" id="IPR028082">
    <property type="entry name" value="Peripla_BP_I"/>
</dbReference>
<evidence type="ECO:0000313" key="10">
    <source>
        <dbReference type="Proteomes" id="UP000094067"/>
    </source>
</evidence>
<keyword evidence="4" id="KW-0804">Transcription</keyword>
<evidence type="ECO:0000256" key="1">
    <source>
        <dbReference type="ARBA" id="ARBA00022491"/>
    </source>
</evidence>
<dbReference type="Gene3D" id="1.10.10.10">
    <property type="entry name" value="Winged helix-like DNA-binding domain superfamily/Winged helix DNA-binding domain"/>
    <property type="match status" value="1"/>
</dbReference>
<dbReference type="SMART" id="SM00345">
    <property type="entry name" value="HTH_GNTR"/>
    <property type="match status" value="1"/>
</dbReference>
<dbReference type="Proteomes" id="UP000094271">
    <property type="component" value="Unassembled WGS sequence"/>
</dbReference>
<proteinExistence type="predicted"/>
<dbReference type="GO" id="GO:0000976">
    <property type="term" value="F:transcription cis-regulatory region binding"/>
    <property type="evidence" value="ECO:0007669"/>
    <property type="project" value="TreeGrafter"/>
</dbReference>
<evidence type="ECO:0000313" key="11">
    <source>
        <dbReference type="Proteomes" id="UP000094271"/>
    </source>
</evidence>
<comment type="caution">
    <text evidence="8">The sequence shown here is derived from an EMBL/GenBank/DDBJ whole genome shotgun (WGS) entry which is preliminary data.</text>
</comment>
<dbReference type="InterPro" id="IPR000524">
    <property type="entry name" value="Tscrpt_reg_HTH_GntR"/>
</dbReference>
<evidence type="ECO:0000313" key="9">
    <source>
        <dbReference type="EMBL" id="ODR57017.1"/>
    </source>
</evidence>
<dbReference type="SUPFAM" id="SSF53822">
    <property type="entry name" value="Periplasmic binding protein-like I"/>
    <property type="match status" value="1"/>
</dbReference>
<dbReference type="Proteomes" id="UP000094067">
    <property type="component" value="Unassembled WGS sequence"/>
</dbReference>
<dbReference type="InterPro" id="IPR036390">
    <property type="entry name" value="WH_DNA-bd_sf"/>
</dbReference>
<keyword evidence="1" id="KW-0678">Repressor</keyword>
<feature type="domain" description="HTH gntR-type" evidence="5">
    <location>
        <begin position="4"/>
        <end position="72"/>
    </location>
</feature>
<dbReference type="CDD" id="cd06267">
    <property type="entry name" value="PBP1_LacI_sugar_binding-like"/>
    <property type="match status" value="1"/>
</dbReference>
<keyword evidence="2" id="KW-0805">Transcription regulation</keyword>
<name>A0A1E3UIG1_9FIRM</name>
<dbReference type="OrthoDB" id="9813468at2"/>
<accession>A0A1E3UIG1</accession>
<dbReference type="CDD" id="cd07377">
    <property type="entry name" value="WHTH_GntR"/>
    <property type="match status" value="1"/>
</dbReference>
<dbReference type="Gene3D" id="3.40.50.2300">
    <property type="match status" value="2"/>
</dbReference>